<reference evidence="2" key="2">
    <citation type="submission" date="2023-06" db="EMBL/GenBank/DDBJ databases">
        <authorList>
            <person name="Swenson N.G."/>
            <person name="Wegrzyn J.L."/>
            <person name="Mcevoy S.L."/>
        </authorList>
    </citation>
    <scope>NUCLEOTIDE SEQUENCE</scope>
    <source>
        <strain evidence="2">NS2018</strain>
        <tissue evidence="2">Leaf</tissue>
    </source>
</reference>
<feature type="region of interest" description="Disordered" evidence="1">
    <location>
        <begin position="1"/>
        <end position="24"/>
    </location>
</feature>
<evidence type="ECO:0000256" key="1">
    <source>
        <dbReference type="SAM" id="MobiDB-lite"/>
    </source>
</evidence>
<gene>
    <name evidence="2" type="ORF">LWI29_003424</name>
</gene>
<accession>A0AA39RNP4</accession>
<dbReference type="EMBL" id="JAUESC010000386">
    <property type="protein sequence ID" value="KAK0575597.1"/>
    <property type="molecule type" value="Genomic_DNA"/>
</dbReference>
<organism evidence="2 3">
    <name type="scientific">Acer saccharum</name>
    <name type="common">Sugar maple</name>
    <dbReference type="NCBI Taxonomy" id="4024"/>
    <lineage>
        <taxon>Eukaryota</taxon>
        <taxon>Viridiplantae</taxon>
        <taxon>Streptophyta</taxon>
        <taxon>Embryophyta</taxon>
        <taxon>Tracheophyta</taxon>
        <taxon>Spermatophyta</taxon>
        <taxon>Magnoliopsida</taxon>
        <taxon>eudicotyledons</taxon>
        <taxon>Gunneridae</taxon>
        <taxon>Pentapetalae</taxon>
        <taxon>rosids</taxon>
        <taxon>malvids</taxon>
        <taxon>Sapindales</taxon>
        <taxon>Sapindaceae</taxon>
        <taxon>Hippocastanoideae</taxon>
        <taxon>Acereae</taxon>
        <taxon>Acer</taxon>
    </lineage>
</organism>
<proteinExistence type="predicted"/>
<feature type="compositionally biased region" description="Low complexity" evidence="1">
    <location>
        <begin position="11"/>
        <end position="24"/>
    </location>
</feature>
<dbReference type="Proteomes" id="UP001168877">
    <property type="component" value="Unassembled WGS sequence"/>
</dbReference>
<dbReference type="AlphaFoldDB" id="A0AA39RNP4"/>
<evidence type="ECO:0000313" key="2">
    <source>
        <dbReference type="EMBL" id="KAK0575597.1"/>
    </source>
</evidence>
<evidence type="ECO:0000313" key="3">
    <source>
        <dbReference type="Proteomes" id="UP001168877"/>
    </source>
</evidence>
<reference evidence="2" key="1">
    <citation type="journal article" date="2022" name="Plant J.">
        <title>Strategies of tolerance reflected in two North American maple genomes.</title>
        <authorList>
            <person name="McEvoy S.L."/>
            <person name="Sezen U.U."/>
            <person name="Trouern-Trend A."/>
            <person name="McMahon S.M."/>
            <person name="Schaberg P.G."/>
            <person name="Yang J."/>
            <person name="Wegrzyn J.L."/>
            <person name="Swenson N.G."/>
        </authorList>
    </citation>
    <scope>NUCLEOTIDE SEQUENCE</scope>
    <source>
        <strain evidence="2">NS2018</strain>
    </source>
</reference>
<comment type="caution">
    <text evidence="2">The sequence shown here is derived from an EMBL/GenBank/DDBJ whole genome shotgun (WGS) entry which is preliminary data.</text>
</comment>
<protein>
    <submittedName>
        <fullName evidence="2">Uncharacterized protein</fullName>
    </submittedName>
</protein>
<name>A0AA39RNP4_ACESA</name>
<keyword evidence="3" id="KW-1185">Reference proteome</keyword>
<sequence length="164" mass="17732">MDYGTNAPEARQTGSFSQTSSTSSSLRRRSLSLSGVVHSHIDDGIESESVSEAGDIGDRALNSNRFSESGSLRLSIDNAMNNGVNFPIPENNLLQSYGFWHRDPTASNTVSVVTPSPEEIISLLSAKALVCTEEKKQEKEEVIPKSLEYISCLIHLAVSGFLGL</sequence>